<feature type="chain" id="PRO_5047211287" evidence="1">
    <location>
        <begin position="46"/>
        <end position="338"/>
    </location>
</feature>
<dbReference type="Proteomes" id="UP000715095">
    <property type="component" value="Unassembled WGS sequence"/>
</dbReference>
<organism evidence="2 3">
    <name type="scientific">Sutterella massiliensis</name>
    <dbReference type="NCBI Taxonomy" id="1816689"/>
    <lineage>
        <taxon>Bacteria</taxon>
        <taxon>Pseudomonadati</taxon>
        <taxon>Pseudomonadota</taxon>
        <taxon>Betaproteobacteria</taxon>
        <taxon>Burkholderiales</taxon>
        <taxon>Sutterellaceae</taxon>
        <taxon>Sutterella</taxon>
    </lineage>
</organism>
<accession>A0ABS2DUT5</accession>
<dbReference type="Gene3D" id="3.40.190.10">
    <property type="entry name" value="Periplasmic binding protein-like II"/>
    <property type="match status" value="1"/>
</dbReference>
<dbReference type="PANTHER" id="PTHR35841:SF1">
    <property type="entry name" value="PHOSPHONATES-BINDING PERIPLASMIC PROTEIN"/>
    <property type="match status" value="1"/>
</dbReference>
<name>A0ABS2DUT5_9BURK</name>
<dbReference type="PANTHER" id="PTHR35841">
    <property type="entry name" value="PHOSPHONATES-BINDING PERIPLASMIC PROTEIN"/>
    <property type="match status" value="1"/>
</dbReference>
<dbReference type="Pfam" id="PF12974">
    <property type="entry name" value="Phosphonate-bd"/>
    <property type="match status" value="1"/>
</dbReference>
<evidence type="ECO:0000313" key="3">
    <source>
        <dbReference type="Proteomes" id="UP000715095"/>
    </source>
</evidence>
<feature type="signal peptide" evidence="1">
    <location>
        <begin position="1"/>
        <end position="45"/>
    </location>
</feature>
<evidence type="ECO:0000256" key="1">
    <source>
        <dbReference type="SAM" id="SignalP"/>
    </source>
</evidence>
<gene>
    <name evidence="2" type="ORF">H6A60_11180</name>
</gene>
<dbReference type="SUPFAM" id="SSF53850">
    <property type="entry name" value="Periplasmic binding protein-like II"/>
    <property type="match status" value="1"/>
</dbReference>
<protein>
    <submittedName>
        <fullName evidence="2">PhnD/SsuA/transferrin family substrate-binding protein</fullName>
    </submittedName>
</protein>
<proteinExistence type="predicted"/>
<comment type="caution">
    <text evidence="2">The sequence shown here is derived from an EMBL/GenBank/DDBJ whole genome shotgun (WGS) entry which is preliminary data.</text>
</comment>
<feature type="non-terminal residue" evidence="2">
    <location>
        <position position="338"/>
    </location>
</feature>
<sequence length="338" mass="36990">MAFITTFFRLARRAAAANRNGWALSSLLPCILVCTVSFTAGPVHAEPESSPREVVRIGFLAFDGETTYIDRNDEMLVVTERYLKEAIPECSFDIRRYGNEELLALVESGELDLFLTSSGAAYTTKGAVPFATLITEEAHDPNYGVAGVFIVKKDSPIRRLEDARGASAVGTGPQKFMNWQVAVGEIARLGYDPENFFSSIRFVGSDLAAVPRLVAEGAADVGVMRACTLEPMLVNDRRLHDSLRVLDPAPEDGLRCLHSSALYPDWTFAAVPGAPPPIVKRVAQALFNMDPDQNGGYGWSIATKANSVDELFRLLKIGPYEHLRVPTFAGFLEIAKPY</sequence>
<keyword evidence="1" id="KW-0732">Signal</keyword>
<reference evidence="2 3" key="1">
    <citation type="journal article" date="2021" name="Sci. Rep.">
        <title>The distribution of antibiotic resistance genes in chicken gut microbiota commensals.</title>
        <authorList>
            <person name="Juricova H."/>
            <person name="Matiasovicova J."/>
            <person name="Kubasova T."/>
            <person name="Cejkova D."/>
            <person name="Rychlik I."/>
        </authorList>
    </citation>
    <scope>NUCLEOTIDE SEQUENCE [LARGE SCALE GENOMIC DNA]</scope>
    <source>
        <strain evidence="2 3">An829</strain>
    </source>
</reference>
<keyword evidence="3" id="KW-1185">Reference proteome</keyword>
<dbReference type="EMBL" id="JACJJC010000065">
    <property type="protein sequence ID" value="MBM6705028.1"/>
    <property type="molecule type" value="Genomic_DNA"/>
</dbReference>
<evidence type="ECO:0000313" key="2">
    <source>
        <dbReference type="EMBL" id="MBM6705028.1"/>
    </source>
</evidence>